<keyword evidence="4" id="KW-1185">Reference proteome</keyword>
<feature type="domain" description="Transposase for insertion sequence element IS21-like C-terminal" evidence="2">
    <location>
        <begin position="22"/>
        <end position="72"/>
    </location>
</feature>
<accession>A0ABW0U939</accession>
<gene>
    <name evidence="3" type="ORF">ACFPTR_14185</name>
</gene>
<sequence>MVPYSSTGSRDFFAADLFVLTFDPAELIECRVDTYSTVVIKQNHYLVPEEHVGKYIKAKVGAETIHLFLDGSDKGRRKKGKKKKSQPFIKVGKQME</sequence>
<dbReference type="InterPro" id="IPR054353">
    <property type="entry name" value="IstA-like_C"/>
</dbReference>
<organism evidence="3 4">
    <name type="scientific">Aliibacillus thermotolerans</name>
    <dbReference type="NCBI Taxonomy" id="1834418"/>
    <lineage>
        <taxon>Bacteria</taxon>
        <taxon>Bacillati</taxon>
        <taxon>Bacillota</taxon>
        <taxon>Bacilli</taxon>
        <taxon>Bacillales</taxon>
        <taxon>Bacillaceae</taxon>
        <taxon>Aliibacillus</taxon>
    </lineage>
</organism>
<feature type="non-terminal residue" evidence="3">
    <location>
        <position position="96"/>
    </location>
</feature>
<dbReference type="Pfam" id="PF22483">
    <property type="entry name" value="Mu-transpos_C_2"/>
    <property type="match status" value="1"/>
</dbReference>
<evidence type="ECO:0000313" key="4">
    <source>
        <dbReference type="Proteomes" id="UP001596143"/>
    </source>
</evidence>
<protein>
    <recommendedName>
        <fullName evidence="2">Transposase for insertion sequence element IS21-like C-terminal domain-containing protein</fullName>
    </recommendedName>
</protein>
<dbReference type="EMBL" id="JBHSPF010000076">
    <property type="protein sequence ID" value="MFC5629997.1"/>
    <property type="molecule type" value="Genomic_DNA"/>
</dbReference>
<feature type="region of interest" description="Disordered" evidence="1">
    <location>
        <begin position="73"/>
        <end position="96"/>
    </location>
</feature>
<dbReference type="Proteomes" id="UP001596143">
    <property type="component" value="Unassembled WGS sequence"/>
</dbReference>
<dbReference type="RefSeq" id="WP_417281646.1">
    <property type="nucleotide sequence ID" value="NZ_JBHSPF010000076.1"/>
</dbReference>
<name>A0ABW0U939_9BACI</name>
<proteinExistence type="predicted"/>
<evidence type="ECO:0000259" key="2">
    <source>
        <dbReference type="Pfam" id="PF22483"/>
    </source>
</evidence>
<evidence type="ECO:0000313" key="3">
    <source>
        <dbReference type="EMBL" id="MFC5629997.1"/>
    </source>
</evidence>
<comment type="caution">
    <text evidence="3">The sequence shown here is derived from an EMBL/GenBank/DDBJ whole genome shotgun (WGS) entry which is preliminary data.</text>
</comment>
<reference evidence="4" key="1">
    <citation type="journal article" date="2019" name="Int. J. Syst. Evol. Microbiol.">
        <title>The Global Catalogue of Microorganisms (GCM) 10K type strain sequencing project: providing services to taxonomists for standard genome sequencing and annotation.</title>
        <authorList>
            <consortium name="The Broad Institute Genomics Platform"/>
            <consortium name="The Broad Institute Genome Sequencing Center for Infectious Disease"/>
            <person name="Wu L."/>
            <person name="Ma J."/>
        </authorList>
    </citation>
    <scope>NUCLEOTIDE SEQUENCE [LARGE SCALE GENOMIC DNA]</scope>
    <source>
        <strain evidence="4">CGMCC 1.15790</strain>
    </source>
</reference>
<feature type="compositionally biased region" description="Basic residues" evidence="1">
    <location>
        <begin position="75"/>
        <end position="85"/>
    </location>
</feature>
<evidence type="ECO:0000256" key="1">
    <source>
        <dbReference type="SAM" id="MobiDB-lite"/>
    </source>
</evidence>